<feature type="domain" description="DUF4097" evidence="1">
    <location>
        <begin position="33"/>
        <end position="232"/>
    </location>
</feature>
<accession>A0A1I1BHD9</accession>
<evidence type="ECO:0000313" key="3">
    <source>
        <dbReference type="Proteomes" id="UP000243799"/>
    </source>
</evidence>
<dbReference type="STRING" id="490629.SAMN05216266_114102"/>
<protein>
    <submittedName>
        <fullName evidence="2">Adhesin</fullName>
    </submittedName>
</protein>
<dbReference type="AlphaFoldDB" id="A0A1I1BHD9"/>
<proteinExistence type="predicted"/>
<organism evidence="2 3">
    <name type="scientific">Amycolatopsis marina</name>
    <dbReference type="NCBI Taxonomy" id="490629"/>
    <lineage>
        <taxon>Bacteria</taxon>
        <taxon>Bacillati</taxon>
        <taxon>Actinomycetota</taxon>
        <taxon>Actinomycetes</taxon>
        <taxon>Pseudonocardiales</taxon>
        <taxon>Pseudonocardiaceae</taxon>
        <taxon>Amycolatopsis</taxon>
    </lineage>
</organism>
<keyword evidence="3" id="KW-1185">Reference proteome</keyword>
<evidence type="ECO:0000259" key="1">
    <source>
        <dbReference type="Pfam" id="PF13349"/>
    </source>
</evidence>
<gene>
    <name evidence="2" type="ORF">SAMN05216266_114102</name>
</gene>
<dbReference type="OrthoDB" id="3252095at2"/>
<evidence type="ECO:0000313" key="2">
    <source>
        <dbReference type="EMBL" id="SFB49795.1"/>
    </source>
</evidence>
<name>A0A1I1BHD9_9PSEU</name>
<dbReference type="InterPro" id="IPR025164">
    <property type="entry name" value="Toastrack_DUF4097"/>
</dbReference>
<dbReference type="EMBL" id="FOKG01000014">
    <property type="protein sequence ID" value="SFB49795.1"/>
    <property type="molecule type" value="Genomic_DNA"/>
</dbReference>
<sequence>MPTFDTPDPIIVTLDMSVANARFVASERTDTVVEVRPTDENESSDVKAAKQVRVEYSGGTLLIKGKNPRPFEALSTKSWSVDVTVELPEGSQVQADASVGDFQSTGRLGECRFKSSAGHARLGRTGPLRVNTSAGQVSVEGVAGDAEVTTGSGRVRIGEIEGSATIKNSNGNTDIGTIGGEARVRSANGDITVDRAGAGVDAKTANGAIRVGEVARGSVVLETSNGDLEIGIGAGVAAWLDVKTNFGQVRNALDETAKPQEKTGETVEVRAHTGFGDITVNRA</sequence>
<dbReference type="RefSeq" id="WP_091675235.1">
    <property type="nucleotide sequence ID" value="NZ_FOKG01000014.1"/>
</dbReference>
<reference evidence="3" key="1">
    <citation type="submission" date="2016-10" db="EMBL/GenBank/DDBJ databases">
        <authorList>
            <person name="Varghese N."/>
            <person name="Submissions S."/>
        </authorList>
    </citation>
    <scope>NUCLEOTIDE SEQUENCE [LARGE SCALE GENOMIC DNA]</scope>
    <source>
        <strain evidence="3">CGMCC 4.3568</strain>
    </source>
</reference>
<dbReference type="Proteomes" id="UP000243799">
    <property type="component" value="Unassembled WGS sequence"/>
</dbReference>
<dbReference type="Pfam" id="PF13349">
    <property type="entry name" value="DUF4097"/>
    <property type="match status" value="1"/>
</dbReference>